<sequence>MKLTSSFLLAALCALQFVASSPAELPYRDRDEPTRTRTRVIEVTETVTDPDPPVGPPTRTVTETERITVTQRPPPFTVTVTRQGVCTPRPPPPPPPPPPHPVDPCQLALKHSRLVQVYQYYNPTAEDHFYTTNPNRINGGGYAGRTPVFKVYERQVPGTLPLRAFWKGQTRTHAVSSFLKTIQSFYKGGFVNEPNQAILGYVWPGGKCGGRPLQQLYKGVINYQKKYPQGNVYTRQRGVHDRIYTIHQGQVDNLKRQGYKSEGITAWVMP</sequence>
<evidence type="ECO:0000259" key="3">
    <source>
        <dbReference type="Pfam" id="PF18885"/>
    </source>
</evidence>
<dbReference type="Proteomes" id="UP001556367">
    <property type="component" value="Unassembled WGS sequence"/>
</dbReference>
<dbReference type="Pfam" id="PF18885">
    <property type="entry name" value="DUF5648"/>
    <property type="match status" value="1"/>
</dbReference>
<feature type="chain" id="PRO_5046381771" description="DUF5648 domain-containing protein" evidence="2">
    <location>
        <begin position="24"/>
        <end position="270"/>
    </location>
</feature>
<keyword evidence="5" id="KW-1185">Reference proteome</keyword>
<accession>A0ABR3JWR4</accession>
<proteinExistence type="predicted"/>
<feature type="signal peptide" evidence="2">
    <location>
        <begin position="1"/>
        <end position="23"/>
    </location>
</feature>
<dbReference type="EMBL" id="JASNQZ010000002">
    <property type="protein sequence ID" value="KAL0959546.1"/>
    <property type="molecule type" value="Genomic_DNA"/>
</dbReference>
<name>A0ABR3JWR4_9AGAR</name>
<comment type="caution">
    <text evidence="4">The sequence shown here is derived from an EMBL/GenBank/DDBJ whole genome shotgun (WGS) entry which is preliminary data.</text>
</comment>
<feature type="domain" description="DUF5648" evidence="3">
    <location>
        <begin position="112"/>
        <end position="193"/>
    </location>
</feature>
<feature type="region of interest" description="Disordered" evidence="1">
    <location>
        <begin position="83"/>
        <end position="102"/>
    </location>
</feature>
<evidence type="ECO:0000256" key="1">
    <source>
        <dbReference type="SAM" id="MobiDB-lite"/>
    </source>
</evidence>
<gene>
    <name evidence="4" type="ORF">HGRIS_011260</name>
</gene>
<evidence type="ECO:0000313" key="4">
    <source>
        <dbReference type="EMBL" id="KAL0959546.1"/>
    </source>
</evidence>
<protein>
    <recommendedName>
        <fullName evidence="3">DUF5648 domain-containing protein</fullName>
    </recommendedName>
</protein>
<organism evidence="4 5">
    <name type="scientific">Hohenbuehelia grisea</name>
    <dbReference type="NCBI Taxonomy" id="104357"/>
    <lineage>
        <taxon>Eukaryota</taxon>
        <taxon>Fungi</taxon>
        <taxon>Dikarya</taxon>
        <taxon>Basidiomycota</taxon>
        <taxon>Agaricomycotina</taxon>
        <taxon>Agaricomycetes</taxon>
        <taxon>Agaricomycetidae</taxon>
        <taxon>Agaricales</taxon>
        <taxon>Pleurotineae</taxon>
        <taxon>Pleurotaceae</taxon>
        <taxon>Hohenbuehelia</taxon>
    </lineage>
</organism>
<keyword evidence="2" id="KW-0732">Signal</keyword>
<feature type="compositionally biased region" description="Pro residues" evidence="1">
    <location>
        <begin position="88"/>
        <end position="102"/>
    </location>
</feature>
<dbReference type="InterPro" id="IPR043708">
    <property type="entry name" value="DUF5648"/>
</dbReference>
<evidence type="ECO:0000256" key="2">
    <source>
        <dbReference type="SAM" id="SignalP"/>
    </source>
</evidence>
<evidence type="ECO:0000313" key="5">
    <source>
        <dbReference type="Proteomes" id="UP001556367"/>
    </source>
</evidence>
<reference evidence="5" key="1">
    <citation type="submission" date="2024-06" db="EMBL/GenBank/DDBJ databases">
        <title>Multi-omics analyses provide insights into the biosynthesis of the anticancer antibiotic pleurotin in Hohenbuehelia grisea.</title>
        <authorList>
            <person name="Weaver J.A."/>
            <person name="Alberti F."/>
        </authorList>
    </citation>
    <scope>NUCLEOTIDE SEQUENCE [LARGE SCALE GENOMIC DNA]</scope>
    <source>
        <strain evidence="5">T-177</strain>
    </source>
</reference>